<dbReference type="PROSITE" id="PS51406">
    <property type="entry name" value="FIBRINOGEN_C_2"/>
    <property type="match status" value="1"/>
</dbReference>
<evidence type="ECO:0000259" key="1">
    <source>
        <dbReference type="PROSITE" id="PS51406"/>
    </source>
</evidence>
<organism evidence="2">
    <name type="scientific">Ixodes ricinus</name>
    <name type="common">Common tick</name>
    <name type="synonym">Acarus ricinus</name>
    <dbReference type="NCBI Taxonomy" id="34613"/>
    <lineage>
        <taxon>Eukaryota</taxon>
        <taxon>Metazoa</taxon>
        <taxon>Ecdysozoa</taxon>
        <taxon>Arthropoda</taxon>
        <taxon>Chelicerata</taxon>
        <taxon>Arachnida</taxon>
        <taxon>Acari</taxon>
        <taxon>Parasitiformes</taxon>
        <taxon>Ixodida</taxon>
        <taxon>Ixodoidea</taxon>
        <taxon>Ixodidae</taxon>
        <taxon>Ixodinae</taxon>
        <taxon>Ixodes</taxon>
    </lineage>
</organism>
<dbReference type="SMART" id="SM00186">
    <property type="entry name" value="FBG"/>
    <property type="match status" value="1"/>
</dbReference>
<dbReference type="Gene3D" id="3.90.215.10">
    <property type="entry name" value="Gamma Fibrinogen, chain A, domain 1"/>
    <property type="match status" value="1"/>
</dbReference>
<dbReference type="InterPro" id="IPR050373">
    <property type="entry name" value="Fibrinogen_C-term_domain"/>
</dbReference>
<dbReference type="EMBL" id="GANP01013368">
    <property type="protein sequence ID" value="JAB71100.1"/>
    <property type="molecule type" value="mRNA"/>
</dbReference>
<proteinExistence type="evidence at transcript level"/>
<protein>
    <submittedName>
        <fullName evidence="2">Putative ixoderin</fullName>
    </submittedName>
</protein>
<dbReference type="InterPro" id="IPR002181">
    <property type="entry name" value="Fibrinogen_a/b/g_C_dom"/>
</dbReference>
<dbReference type="Pfam" id="PF00147">
    <property type="entry name" value="Fibrinogen_C"/>
    <property type="match status" value="1"/>
</dbReference>
<feature type="domain" description="Fibrinogen C-terminal" evidence="1">
    <location>
        <begin position="56"/>
        <end position="284"/>
    </location>
</feature>
<dbReference type="InterPro" id="IPR036056">
    <property type="entry name" value="Fibrinogen-like_C"/>
</dbReference>
<dbReference type="NCBIfam" id="NF040941">
    <property type="entry name" value="GGGWT_bact"/>
    <property type="match status" value="1"/>
</dbReference>
<dbReference type="InterPro" id="IPR014716">
    <property type="entry name" value="Fibrinogen_a/b/g_C_1"/>
</dbReference>
<dbReference type="PANTHER" id="PTHR19143">
    <property type="entry name" value="FIBRINOGEN/TENASCIN/ANGIOPOEITIN"/>
    <property type="match status" value="1"/>
</dbReference>
<dbReference type="AlphaFoldDB" id="V5GLA8"/>
<dbReference type="PANTHER" id="PTHR19143:SF458">
    <property type="entry name" value="FIBRINOGEN C-TERMINAL DOMAIN-CONTAINING PROTEIN-RELATED"/>
    <property type="match status" value="1"/>
</dbReference>
<accession>V5GLA8</accession>
<dbReference type="CDD" id="cd00087">
    <property type="entry name" value="FReD"/>
    <property type="match status" value="1"/>
</dbReference>
<dbReference type="GO" id="GO:0005615">
    <property type="term" value="C:extracellular space"/>
    <property type="evidence" value="ECO:0007669"/>
    <property type="project" value="TreeGrafter"/>
</dbReference>
<sequence>MSRSSCIGRPSDMILHIVVLSTVLSFGLSVDSGSLLLALAKAQQHVRELSTIVANIRENAIPRDCSDLQRAGQNTSGVYTIFVSGGTTGRPVYCDMNTEGGGWTVIQNRGQFGNNVFYFYRNWTEYARGFGEPGKEYWIGNNALHALTSEGRNQTLRIELRNRTGETFVANYSAFKVASESNFYKLNVSGYSGPAGSDSFSYADGANFSTFDQDHDSYGDNCAEKFRGRAGGYTSCHHSNLNGLNLNGHHPSYADGIDWSQLYEVTGRHHYSYPERANEDQEGWVFAGRSPSFGLTPLVERSETVGVSEL</sequence>
<reference evidence="2" key="1">
    <citation type="journal article" date="2015" name="Sci. Rep.">
        <title>Tissue- and time-dependent transcription in Ixodes ricinus salivary glands and midguts when blood feeding on the vertebrate host.</title>
        <authorList>
            <person name="Kotsyfakis M."/>
            <person name="Schwarz A."/>
            <person name="Erhart J."/>
            <person name="Ribeiro J.M."/>
        </authorList>
    </citation>
    <scope>NUCLEOTIDE SEQUENCE</scope>
    <source>
        <tissue evidence="2">Salivary gland and midgut</tissue>
    </source>
</reference>
<evidence type="ECO:0000313" key="2">
    <source>
        <dbReference type="EMBL" id="JAB71100.1"/>
    </source>
</evidence>
<name>V5GLA8_IXORI</name>
<dbReference type="SUPFAM" id="SSF56496">
    <property type="entry name" value="Fibrinogen C-terminal domain-like"/>
    <property type="match status" value="1"/>
</dbReference>
<dbReference type="Gene3D" id="4.10.530.10">
    <property type="entry name" value="Gamma-fibrinogen Carboxyl Terminal Fragment, domain 2"/>
    <property type="match status" value="1"/>
</dbReference>